<protein>
    <submittedName>
        <fullName evidence="1">Uncharacterized protein</fullName>
    </submittedName>
</protein>
<dbReference type="InParanoid" id="A0A3N7F3L5"/>
<dbReference type="Proteomes" id="UP000006729">
    <property type="component" value="Chromosome 6"/>
</dbReference>
<reference evidence="1 2" key="1">
    <citation type="journal article" date="2006" name="Science">
        <title>The genome of black cottonwood, Populus trichocarpa (Torr. &amp; Gray).</title>
        <authorList>
            <person name="Tuskan G.A."/>
            <person name="Difazio S."/>
            <person name="Jansson S."/>
            <person name="Bohlmann J."/>
            <person name="Grigoriev I."/>
            <person name="Hellsten U."/>
            <person name="Putnam N."/>
            <person name="Ralph S."/>
            <person name="Rombauts S."/>
            <person name="Salamov A."/>
            <person name="Schein J."/>
            <person name="Sterck L."/>
            <person name="Aerts A."/>
            <person name="Bhalerao R.R."/>
            <person name="Bhalerao R.P."/>
            <person name="Blaudez D."/>
            <person name="Boerjan W."/>
            <person name="Brun A."/>
            <person name="Brunner A."/>
            <person name="Busov V."/>
            <person name="Campbell M."/>
            <person name="Carlson J."/>
            <person name="Chalot M."/>
            <person name="Chapman J."/>
            <person name="Chen G.L."/>
            <person name="Cooper D."/>
            <person name="Coutinho P.M."/>
            <person name="Couturier J."/>
            <person name="Covert S."/>
            <person name="Cronk Q."/>
            <person name="Cunningham R."/>
            <person name="Davis J."/>
            <person name="Degroeve S."/>
            <person name="Dejardin A."/>
            <person name="Depamphilis C."/>
            <person name="Detter J."/>
            <person name="Dirks B."/>
            <person name="Dubchak I."/>
            <person name="Duplessis S."/>
            <person name="Ehlting J."/>
            <person name="Ellis B."/>
            <person name="Gendler K."/>
            <person name="Goodstein D."/>
            <person name="Gribskov M."/>
            <person name="Grimwood J."/>
            <person name="Groover A."/>
            <person name="Gunter L."/>
            <person name="Hamberger B."/>
            <person name="Heinze B."/>
            <person name="Helariutta Y."/>
            <person name="Henrissat B."/>
            <person name="Holligan D."/>
            <person name="Holt R."/>
            <person name="Huang W."/>
            <person name="Islam-Faridi N."/>
            <person name="Jones S."/>
            <person name="Jones-Rhoades M."/>
            <person name="Jorgensen R."/>
            <person name="Joshi C."/>
            <person name="Kangasjarvi J."/>
            <person name="Karlsson J."/>
            <person name="Kelleher C."/>
            <person name="Kirkpatrick R."/>
            <person name="Kirst M."/>
            <person name="Kohler A."/>
            <person name="Kalluri U."/>
            <person name="Larimer F."/>
            <person name="Leebens-Mack J."/>
            <person name="Leple J.C."/>
            <person name="Locascio P."/>
            <person name="Lou Y."/>
            <person name="Lucas S."/>
            <person name="Martin F."/>
            <person name="Montanini B."/>
            <person name="Napoli C."/>
            <person name="Nelson D.R."/>
            <person name="Nelson C."/>
            <person name="Nieminen K."/>
            <person name="Nilsson O."/>
            <person name="Pereda V."/>
            <person name="Peter G."/>
            <person name="Philippe R."/>
            <person name="Pilate G."/>
            <person name="Poliakov A."/>
            <person name="Razumovskaya J."/>
            <person name="Richardson P."/>
            <person name="Rinaldi C."/>
            <person name="Ritland K."/>
            <person name="Rouze P."/>
            <person name="Ryaboy D."/>
            <person name="Schmutz J."/>
            <person name="Schrader J."/>
            <person name="Segerman B."/>
            <person name="Shin H."/>
            <person name="Siddiqui A."/>
            <person name="Sterky F."/>
            <person name="Terry A."/>
            <person name="Tsai C.J."/>
            <person name="Uberbacher E."/>
            <person name="Unneberg P."/>
            <person name="Vahala J."/>
            <person name="Wall K."/>
            <person name="Wessler S."/>
            <person name="Yang G."/>
            <person name="Yin T."/>
            <person name="Douglas C."/>
            <person name="Marra M."/>
            <person name="Sandberg G."/>
            <person name="Van de Peer Y."/>
            <person name="Rokhsar D."/>
        </authorList>
    </citation>
    <scope>NUCLEOTIDE SEQUENCE [LARGE SCALE GENOMIC DNA]</scope>
    <source>
        <strain evidence="2">cv. Nisqually</strain>
    </source>
</reference>
<sequence>MSVISEKFWHTYLVMPPAFGACKSFGFTRGFLSLGSDEGAEDEKNPQEEGKTGELVCLCILSRWATWCKLRIFVIICWILTE</sequence>
<organism evidence="1 2">
    <name type="scientific">Populus trichocarpa</name>
    <name type="common">Western balsam poplar</name>
    <name type="synonym">Populus balsamifera subsp. trichocarpa</name>
    <dbReference type="NCBI Taxonomy" id="3694"/>
    <lineage>
        <taxon>Eukaryota</taxon>
        <taxon>Viridiplantae</taxon>
        <taxon>Streptophyta</taxon>
        <taxon>Embryophyta</taxon>
        <taxon>Tracheophyta</taxon>
        <taxon>Spermatophyta</taxon>
        <taxon>Magnoliopsida</taxon>
        <taxon>eudicotyledons</taxon>
        <taxon>Gunneridae</taxon>
        <taxon>Pentapetalae</taxon>
        <taxon>rosids</taxon>
        <taxon>fabids</taxon>
        <taxon>Malpighiales</taxon>
        <taxon>Salicaceae</taxon>
        <taxon>Saliceae</taxon>
        <taxon>Populus</taxon>
    </lineage>
</organism>
<accession>A0A3N7F3L5</accession>
<evidence type="ECO:0000313" key="2">
    <source>
        <dbReference type="Proteomes" id="UP000006729"/>
    </source>
</evidence>
<keyword evidence="2" id="KW-1185">Reference proteome</keyword>
<gene>
    <name evidence="1" type="ORF">POPTR_006G179600</name>
</gene>
<proteinExistence type="predicted"/>
<dbReference type="PROSITE" id="PS51257">
    <property type="entry name" value="PROKAR_LIPOPROTEIN"/>
    <property type="match status" value="1"/>
</dbReference>
<dbReference type="AlphaFoldDB" id="A0A3N7F3L5"/>
<dbReference type="EMBL" id="CM009295">
    <property type="protein sequence ID" value="RQO91877.1"/>
    <property type="molecule type" value="Genomic_DNA"/>
</dbReference>
<dbReference type="STRING" id="3694.A0A3N7F3L5"/>
<evidence type="ECO:0000313" key="1">
    <source>
        <dbReference type="EMBL" id="RQO91877.1"/>
    </source>
</evidence>
<name>A0A3N7F3L5_POPTR</name>